<evidence type="ECO:0000313" key="2">
    <source>
        <dbReference type="Proteomes" id="UP001318682"/>
    </source>
</evidence>
<protein>
    <submittedName>
        <fullName evidence="1">Uncharacterized protein</fullName>
    </submittedName>
</protein>
<organism evidence="1 2">
    <name type="scientific">Roseobacter fucihabitans</name>
    <dbReference type="NCBI Taxonomy" id="1537242"/>
    <lineage>
        <taxon>Bacteria</taxon>
        <taxon>Pseudomonadati</taxon>
        <taxon>Pseudomonadota</taxon>
        <taxon>Alphaproteobacteria</taxon>
        <taxon>Rhodobacterales</taxon>
        <taxon>Roseobacteraceae</taxon>
        <taxon>Roseobacter</taxon>
    </lineage>
</organism>
<proteinExistence type="predicted"/>
<name>A0ABZ2BYS9_9RHOB</name>
<reference evidence="2" key="1">
    <citation type="submission" date="2024-01" db="EMBL/GenBank/DDBJ databases">
        <title>Roseobacter fucihabitans sp. nov., isolated from the brown alga Fucus spiralis.</title>
        <authorList>
            <person name="Hahnke S."/>
            <person name="Berger M."/>
            <person name="Schlingloff A."/>
            <person name="Athale I."/>
            <person name="Neumann-Schaal M."/>
            <person name="Adenaya A."/>
            <person name="Poehlein A."/>
            <person name="Daniel R."/>
            <person name="Pertersen J."/>
            <person name="Brinkhoff T."/>
        </authorList>
    </citation>
    <scope>NUCLEOTIDE SEQUENCE [LARGE SCALE GENOMIC DNA]</scope>
    <source>
        <strain evidence="2">B14</strain>
    </source>
</reference>
<dbReference type="EMBL" id="CP143423">
    <property type="protein sequence ID" value="WVX50961.1"/>
    <property type="molecule type" value="Genomic_DNA"/>
</dbReference>
<gene>
    <name evidence="1" type="ORF">ROLI_040620</name>
</gene>
<dbReference type="Proteomes" id="UP001318682">
    <property type="component" value="Chromosome"/>
</dbReference>
<evidence type="ECO:0000313" key="1">
    <source>
        <dbReference type="EMBL" id="WVX50961.1"/>
    </source>
</evidence>
<keyword evidence="2" id="KW-1185">Reference proteome</keyword>
<sequence length="55" mass="6220">MVRGACHCHILCDRVAIFTGNFDQGTQSMRHTFIIICEVIAHLARRRLLGIVLRG</sequence>
<accession>A0ABZ2BYS9</accession>